<dbReference type="OrthoDB" id="41492at2759"/>
<gene>
    <name evidence="2" type="ORF">BOTBODRAFT_56571</name>
</gene>
<dbReference type="PANTHER" id="PTHR13812">
    <property type="entry name" value="KETIMINE REDUCTASE MU-CRYSTALLIN"/>
    <property type="match status" value="1"/>
</dbReference>
<accession>A0A067MMH2</accession>
<dbReference type="SUPFAM" id="SSF51735">
    <property type="entry name" value="NAD(P)-binding Rossmann-fold domains"/>
    <property type="match status" value="1"/>
</dbReference>
<proteinExistence type="inferred from homology"/>
<dbReference type="InterPro" id="IPR023401">
    <property type="entry name" value="ODC_N"/>
</dbReference>
<dbReference type="EMBL" id="KL198048">
    <property type="protein sequence ID" value="KDQ12771.1"/>
    <property type="molecule type" value="Genomic_DNA"/>
</dbReference>
<evidence type="ECO:0000313" key="3">
    <source>
        <dbReference type="Proteomes" id="UP000027195"/>
    </source>
</evidence>
<dbReference type="PIRSF" id="PIRSF001439">
    <property type="entry name" value="CryM"/>
    <property type="match status" value="1"/>
</dbReference>
<dbReference type="Gene3D" id="3.40.50.720">
    <property type="entry name" value="NAD(P)-binding Rossmann-like Domain"/>
    <property type="match status" value="1"/>
</dbReference>
<protein>
    <recommendedName>
        <fullName evidence="4">Ornithine cyclodeaminase</fullName>
    </recommendedName>
</protein>
<dbReference type="InterPro" id="IPR036291">
    <property type="entry name" value="NAD(P)-bd_dom_sf"/>
</dbReference>
<evidence type="ECO:0008006" key="4">
    <source>
        <dbReference type="Google" id="ProtNLM"/>
    </source>
</evidence>
<dbReference type="InParanoid" id="A0A067MMH2"/>
<name>A0A067MMH2_BOTB1</name>
<keyword evidence="3" id="KW-1185">Reference proteome</keyword>
<dbReference type="Proteomes" id="UP000027195">
    <property type="component" value="Unassembled WGS sequence"/>
</dbReference>
<dbReference type="FunCoup" id="A0A067MMH2">
    <property type="interactions" value="334"/>
</dbReference>
<organism evidence="2 3">
    <name type="scientific">Botryobasidium botryosum (strain FD-172 SS1)</name>
    <dbReference type="NCBI Taxonomy" id="930990"/>
    <lineage>
        <taxon>Eukaryota</taxon>
        <taxon>Fungi</taxon>
        <taxon>Dikarya</taxon>
        <taxon>Basidiomycota</taxon>
        <taxon>Agaricomycotina</taxon>
        <taxon>Agaricomycetes</taxon>
        <taxon>Cantharellales</taxon>
        <taxon>Botryobasidiaceae</taxon>
        <taxon>Botryobasidium</taxon>
    </lineage>
</organism>
<comment type="similarity">
    <text evidence="1">Belongs to the ornithine cyclodeaminase/mu-crystallin family.</text>
</comment>
<evidence type="ECO:0000313" key="2">
    <source>
        <dbReference type="EMBL" id="KDQ12771.1"/>
    </source>
</evidence>
<dbReference type="Pfam" id="PF02423">
    <property type="entry name" value="OCD_Mu_crystall"/>
    <property type="match status" value="1"/>
</dbReference>
<evidence type="ECO:0000256" key="1">
    <source>
        <dbReference type="ARBA" id="ARBA00008903"/>
    </source>
</evidence>
<sequence length="353" mass="37527">MPPLLVLSGQDVESVIRDFAPEELLALMARTFRSLSVALPGISSPHRTKIETDHFVGLVMPSRIAFPDEGGTTAIKVVSLPKGKHSGLPASTVVLDEKTGSVRAIVNAGTLTALRTAAGSALATKLVGPANPTHLALFGAGAQIYHHARLLIFLYPTISHCTIVNRRPNERVTQLSEKLQSEHPSVTFSTGSFAVEPDAPPSSFNLESVVREADIICAATPSDRPLLQTKWVKAGAHINLVGSYTPQMREVDDDLLHRAGIVVLDSREACLTEAGEVISSLSSGIIKQGGLVEIGELVDWNGEPRVESCQRIKDGGTITVFKSVGVGTQDSAIAGAVVDRAEAMGKGYRIPYD</sequence>
<dbReference type="InterPro" id="IPR003462">
    <property type="entry name" value="ODC_Mu_crystall"/>
</dbReference>
<dbReference type="PANTHER" id="PTHR13812:SF19">
    <property type="entry name" value="KETIMINE REDUCTASE MU-CRYSTALLIN"/>
    <property type="match status" value="1"/>
</dbReference>
<dbReference type="Gene3D" id="3.30.1780.10">
    <property type="entry name" value="ornithine cyclodeaminase, domain 1"/>
    <property type="match status" value="1"/>
</dbReference>
<dbReference type="HOGENOM" id="CLU_042088_0_0_1"/>
<reference evidence="3" key="1">
    <citation type="journal article" date="2014" name="Proc. Natl. Acad. Sci. U.S.A.">
        <title>Extensive sampling of basidiomycete genomes demonstrates inadequacy of the white-rot/brown-rot paradigm for wood decay fungi.</title>
        <authorList>
            <person name="Riley R."/>
            <person name="Salamov A.A."/>
            <person name="Brown D.W."/>
            <person name="Nagy L.G."/>
            <person name="Floudas D."/>
            <person name="Held B.W."/>
            <person name="Levasseur A."/>
            <person name="Lombard V."/>
            <person name="Morin E."/>
            <person name="Otillar R."/>
            <person name="Lindquist E.A."/>
            <person name="Sun H."/>
            <person name="LaButti K.M."/>
            <person name="Schmutz J."/>
            <person name="Jabbour D."/>
            <person name="Luo H."/>
            <person name="Baker S.E."/>
            <person name="Pisabarro A.G."/>
            <person name="Walton J.D."/>
            <person name="Blanchette R.A."/>
            <person name="Henrissat B."/>
            <person name="Martin F."/>
            <person name="Cullen D."/>
            <person name="Hibbett D.S."/>
            <person name="Grigoriev I.V."/>
        </authorList>
    </citation>
    <scope>NUCLEOTIDE SEQUENCE [LARGE SCALE GENOMIC DNA]</scope>
    <source>
        <strain evidence="3">FD-172 SS1</strain>
    </source>
</reference>
<dbReference type="AlphaFoldDB" id="A0A067MMH2"/>
<dbReference type="STRING" id="930990.A0A067MMH2"/>
<dbReference type="GO" id="GO:0005737">
    <property type="term" value="C:cytoplasm"/>
    <property type="evidence" value="ECO:0007669"/>
    <property type="project" value="TreeGrafter"/>
</dbReference>